<comment type="subcellular location">
    <subcellularLocation>
        <location evidence="1">Membrane</location>
        <topology evidence="1">Multi-pass membrane protein</topology>
    </subcellularLocation>
</comment>
<feature type="transmembrane region" description="Helical" evidence="7">
    <location>
        <begin position="206"/>
        <end position="228"/>
    </location>
</feature>
<evidence type="ECO:0000256" key="4">
    <source>
        <dbReference type="ARBA" id="ARBA00022692"/>
    </source>
</evidence>
<feature type="transmembrane region" description="Helical" evidence="7">
    <location>
        <begin position="144"/>
        <end position="164"/>
    </location>
</feature>
<comment type="caution">
    <text evidence="8">The sequence shown here is derived from an EMBL/GenBank/DDBJ whole genome shotgun (WGS) entry which is preliminary data.</text>
</comment>
<keyword evidence="4 7" id="KW-0812">Transmembrane</keyword>
<dbReference type="InterPro" id="IPR045018">
    <property type="entry name" value="Azg-like"/>
</dbReference>
<feature type="transmembrane region" description="Helical" evidence="7">
    <location>
        <begin position="452"/>
        <end position="470"/>
    </location>
</feature>
<evidence type="ECO:0000313" key="8">
    <source>
        <dbReference type="EMBL" id="HIU44894.1"/>
    </source>
</evidence>
<name>A0A9D1LN26_9FIRM</name>
<evidence type="ECO:0000256" key="5">
    <source>
        <dbReference type="ARBA" id="ARBA00022989"/>
    </source>
</evidence>
<dbReference type="PANTHER" id="PTHR43337:SF2">
    <property type="entry name" value="XANTHINE_URACIL PERMEASE"/>
    <property type="match status" value="1"/>
</dbReference>
<feature type="transmembrane region" description="Helical" evidence="7">
    <location>
        <begin position="277"/>
        <end position="300"/>
    </location>
</feature>
<sequence>MSASAEPISRFEKVFGAYRGKGNKKLDLLGGLVTFLAMCYILPVNASILSQSGMDPLGVFASTALVSGIATLLMSMLGKAPIALSAGMGLNAFFTYTVCGMLGFSWQEGMILLTVSGVLFLIMSITKVRLFIVNSFPKDVKHAISAGLGAFLAFIGLKGAGIVADSESTLVTLGDLSQPSVILSVAGIFFVFFLSNLKTKSKLFSYLSLPISMLLLALVGYFMTLGGVNDPMLPNVDWGANWGIVNYEKVFMYGVFDPANSGMDFPAMLADVFSNPLSYAALISLLLVNLFDTTATLLACGAEAEILDEKGNLQSNGPVLADAIGSAICAPLGTSTVTSFAESSVGIKTGARTGFASLLTGTLFILSAFLYPVFELFSSSCVSSAALVSVGGLIFSSNMRKIDFSEAENGFCAFLSVLMIVLTYSLTTGIAFGLLSYVVIAVARGKAKKLGWMVYLVAFLLLASLVITAIV</sequence>
<comment type="similarity">
    <text evidence="2">Belongs to the nucleobase:cation symporter-2 (NCS2) (TC 2.A.40) family. Azg-like subfamily.</text>
</comment>
<dbReference type="GO" id="GO:0005345">
    <property type="term" value="F:purine nucleobase transmembrane transporter activity"/>
    <property type="evidence" value="ECO:0007669"/>
    <property type="project" value="TreeGrafter"/>
</dbReference>
<keyword evidence="3" id="KW-0813">Transport</keyword>
<evidence type="ECO:0000256" key="1">
    <source>
        <dbReference type="ARBA" id="ARBA00004141"/>
    </source>
</evidence>
<feature type="transmembrane region" description="Helical" evidence="7">
    <location>
        <begin position="56"/>
        <end position="75"/>
    </location>
</feature>
<evidence type="ECO:0000256" key="3">
    <source>
        <dbReference type="ARBA" id="ARBA00022448"/>
    </source>
</evidence>
<feature type="transmembrane region" description="Helical" evidence="7">
    <location>
        <begin position="28"/>
        <end position="50"/>
    </location>
</feature>
<proteinExistence type="inferred from homology"/>
<dbReference type="EMBL" id="DVMV01000010">
    <property type="protein sequence ID" value="HIU44894.1"/>
    <property type="molecule type" value="Genomic_DNA"/>
</dbReference>
<dbReference type="InterPro" id="IPR006043">
    <property type="entry name" value="NCS2"/>
</dbReference>
<evidence type="ECO:0000256" key="2">
    <source>
        <dbReference type="ARBA" id="ARBA00005697"/>
    </source>
</evidence>
<gene>
    <name evidence="8" type="ORF">IAC52_01175</name>
</gene>
<evidence type="ECO:0000256" key="6">
    <source>
        <dbReference type="ARBA" id="ARBA00023136"/>
    </source>
</evidence>
<feature type="transmembrane region" description="Helical" evidence="7">
    <location>
        <begin position="353"/>
        <end position="371"/>
    </location>
</feature>
<accession>A0A9D1LN26</accession>
<protein>
    <submittedName>
        <fullName evidence="8">NCS2 family permease</fullName>
    </submittedName>
</protein>
<organism evidence="8 9">
    <name type="scientific">Candidatus Alloenteromonas pullicola</name>
    <dbReference type="NCBI Taxonomy" id="2840784"/>
    <lineage>
        <taxon>Bacteria</taxon>
        <taxon>Bacillati</taxon>
        <taxon>Bacillota</taxon>
        <taxon>Bacillota incertae sedis</taxon>
        <taxon>Candidatus Alloenteromonas</taxon>
    </lineage>
</organism>
<feature type="transmembrane region" description="Helical" evidence="7">
    <location>
        <begin position="82"/>
        <end position="104"/>
    </location>
</feature>
<reference evidence="8" key="1">
    <citation type="submission" date="2020-10" db="EMBL/GenBank/DDBJ databases">
        <authorList>
            <person name="Gilroy R."/>
        </authorList>
    </citation>
    <scope>NUCLEOTIDE SEQUENCE</scope>
    <source>
        <strain evidence="8">ChiGjej1B1-22543</strain>
    </source>
</reference>
<dbReference type="PANTHER" id="PTHR43337">
    <property type="entry name" value="XANTHINE/URACIL PERMEASE C887.17-RELATED"/>
    <property type="match status" value="1"/>
</dbReference>
<feature type="transmembrane region" description="Helical" evidence="7">
    <location>
        <begin position="176"/>
        <end position="194"/>
    </location>
</feature>
<dbReference type="GO" id="GO:0005886">
    <property type="term" value="C:plasma membrane"/>
    <property type="evidence" value="ECO:0007669"/>
    <property type="project" value="TreeGrafter"/>
</dbReference>
<dbReference type="Proteomes" id="UP000824070">
    <property type="component" value="Unassembled WGS sequence"/>
</dbReference>
<keyword evidence="5 7" id="KW-1133">Transmembrane helix</keyword>
<keyword evidence="6 7" id="KW-0472">Membrane</keyword>
<evidence type="ECO:0000256" key="7">
    <source>
        <dbReference type="SAM" id="Phobius"/>
    </source>
</evidence>
<evidence type="ECO:0000313" key="9">
    <source>
        <dbReference type="Proteomes" id="UP000824070"/>
    </source>
</evidence>
<dbReference type="AlphaFoldDB" id="A0A9D1LN26"/>
<reference evidence="8" key="2">
    <citation type="journal article" date="2021" name="PeerJ">
        <title>Extensive microbial diversity within the chicken gut microbiome revealed by metagenomics and culture.</title>
        <authorList>
            <person name="Gilroy R."/>
            <person name="Ravi A."/>
            <person name="Getino M."/>
            <person name="Pursley I."/>
            <person name="Horton D.L."/>
            <person name="Alikhan N.F."/>
            <person name="Baker D."/>
            <person name="Gharbi K."/>
            <person name="Hall N."/>
            <person name="Watson M."/>
            <person name="Adriaenssens E.M."/>
            <person name="Foster-Nyarko E."/>
            <person name="Jarju S."/>
            <person name="Secka A."/>
            <person name="Antonio M."/>
            <person name="Oren A."/>
            <person name="Chaudhuri R.R."/>
            <person name="La Ragione R."/>
            <person name="Hildebrand F."/>
            <person name="Pallen M.J."/>
        </authorList>
    </citation>
    <scope>NUCLEOTIDE SEQUENCE</scope>
    <source>
        <strain evidence="8">ChiGjej1B1-22543</strain>
    </source>
</reference>
<feature type="transmembrane region" description="Helical" evidence="7">
    <location>
        <begin position="411"/>
        <end position="440"/>
    </location>
</feature>
<dbReference type="Pfam" id="PF00860">
    <property type="entry name" value="Xan_ur_permease"/>
    <property type="match status" value="1"/>
</dbReference>
<feature type="transmembrane region" description="Helical" evidence="7">
    <location>
        <begin position="110"/>
        <end position="132"/>
    </location>
</feature>